<feature type="region of interest" description="Disordered" evidence="1">
    <location>
        <begin position="1"/>
        <end position="76"/>
    </location>
</feature>
<sequence length="76" mass="8147">MLDRTVQGQGRGTQQASSMSSSARPARPLKLNPNLIKPDLGADTSRHLANIPSTSGVNIDQPLKYHCSGPGRPRLK</sequence>
<gene>
    <name evidence="2" type="ORF">ElyMa_003040000</name>
</gene>
<comment type="caution">
    <text evidence="2">The sequence shown here is derived from an EMBL/GenBank/DDBJ whole genome shotgun (WGS) entry which is preliminary data.</text>
</comment>
<name>A0AAV4IHS6_9GAST</name>
<proteinExistence type="predicted"/>
<feature type="compositionally biased region" description="Low complexity" evidence="1">
    <location>
        <begin position="1"/>
        <end position="28"/>
    </location>
</feature>
<dbReference type="EMBL" id="BMAT01006290">
    <property type="protein sequence ID" value="GFS09557.1"/>
    <property type="molecule type" value="Genomic_DNA"/>
</dbReference>
<accession>A0AAV4IHS6</accession>
<dbReference type="AlphaFoldDB" id="A0AAV4IHS6"/>
<protein>
    <submittedName>
        <fullName evidence="2">Uncharacterized protein</fullName>
    </submittedName>
</protein>
<evidence type="ECO:0000313" key="2">
    <source>
        <dbReference type="EMBL" id="GFS09557.1"/>
    </source>
</evidence>
<organism evidence="2 3">
    <name type="scientific">Elysia marginata</name>
    <dbReference type="NCBI Taxonomy" id="1093978"/>
    <lineage>
        <taxon>Eukaryota</taxon>
        <taxon>Metazoa</taxon>
        <taxon>Spiralia</taxon>
        <taxon>Lophotrochozoa</taxon>
        <taxon>Mollusca</taxon>
        <taxon>Gastropoda</taxon>
        <taxon>Heterobranchia</taxon>
        <taxon>Euthyneura</taxon>
        <taxon>Panpulmonata</taxon>
        <taxon>Sacoglossa</taxon>
        <taxon>Placobranchoidea</taxon>
        <taxon>Plakobranchidae</taxon>
        <taxon>Elysia</taxon>
    </lineage>
</organism>
<keyword evidence="3" id="KW-1185">Reference proteome</keyword>
<evidence type="ECO:0000313" key="3">
    <source>
        <dbReference type="Proteomes" id="UP000762676"/>
    </source>
</evidence>
<reference evidence="2 3" key="1">
    <citation type="journal article" date="2021" name="Elife">
        <title>Chloroplast acquisition without the gene transfer in kleptoplastic sea slugs, Plakobranchus ocellatus.</title>
        <authorList>
            <person name="Maeda T."/>
            <person name="Takahashi S."/>
            <person name="Yoshida T."/>
            <person name="Shimamura S."/>
            <person name="Takaki Y."/>
            <person name="Nagai Y."/>
            <person name="Toyoda A."/>
            <person name="Suzuki Y."/>
            <person name="Arimoto A."/>
            <person name="Ishii H."/>
            <person name="Satoh N."/>
            <person name="Nishiyama T."/>
            <person name="Hasebe M."/>
            <person name="Maruyama T."/>
            <person name="Minagawa J."/>
            <person name="Obokata J."/>
            <person name="Shigenobu S."/>
        </authorList>
    </citation>
    <scope>NUCLEOTIDE SEQUENCE [LARGE SCALE GENOMIC DNA]</scope>
</reference>
<evidence type="ECO:0000256" key="1">
    <source>
        <dbReference type="SAM" id="MobiDB-lite"/>
    </source>
</evidence>
<dbReference type="Proteomes" id="UP000762676">
    <property type="component" value="Unassembled WGS sequence"/>
</dbReference>